<evidence type="ECO:0000256" key="1">
    <source>
        <dbReference type="ARBA" id="ARBA00023159"/>
    </source>
</evidence>
<keyword evidence="1" id="KW-0010">Activator</keyword>
<reference evidence="3 4" key="1">
    <citation type="submission" date="2014-02" db="EMBL/GenBank/DDBJ databases">
        <title>Comparative genomics and transcriptomics to identify genetic mechanisms underlying the emergence of carbapenem resistant Acinetobacter baumannii (CRAb).</title>
        <authorList>
            <person name="Harris A.D."/>
            <person name="Johnson K.J."/>
            <person name="George J."/>
            <person name="Shefchek K."/>
            <person name="Daugherty S.C."/>
            <person name="Parankush S."/>
            <person name="Sadzewicz L."/>
            <person name="Tallon L."/>
            <person name="Sengamalay N."/>
            <person name="Hazen T.H."/>
            <person name="Rasko D.A."/>
        </authorList>
    </citation>
    <scope>NUCLEOTIDE SEQUENCE [LARGE SCALE GENOMIC DNA]</scope>
    <source>
        <strain evidence="3 4">1295743</strain>
    </source>
</reference>
<proteinExistence type="predicted"/>
<dbReference type="Pfam" id="PF03466">
    <property type="entry name" value="LysR_substrate"/>
    <property type="match status" value="1"/>
</dbReference>
<sequence length="238" mass="26816">MRQVNFAVDAAHSARLSGHVSLGFPPTITALIGIPLMKLMSERYPDIRLEIVETLSGNLIQSINSRQLDIAIIFTNEIDKQWSIQPLVREQMYLMARKEVLEKYGLSECIKSGIIQSQQIGDIPLVLPRQRHSLRKLLEHKIGQLNVVYEIDGLHLLMDSLIHLDLASVRPGSACLQEYKHKLQLLKVVDPEVERINYLVSLAEEELSPAALAAKSAIKACVKELIQNQIWPCSEIIL</sequence>
<dbReference type="InterPro" id="IPR005119">
    <property type="entry name" value="LysR_subst-bd"/>
</dbReference>
<dbReference type="PANTHER" id="PTHR30293:SF0">
    <property type="entry name" value="NITROGEN ASSIMILATION REGULATORY PROTEIN NAC"/>
    <property type="match status" value="1"/>
</dbReference>
<dbReference type="EMBL" id="JEWH01000017">
    <property type="protein sequence ID" value="EXB06041.1"/>
    <property type="molecule type" value="Genomic_DNA"/>
</dbReference>
<feature type="domain" description="LysR substrate-binding" evidence="2">
    <location>
        <begin position="15"/>
        <end position="215"/>
    </location>
</feature>
<name>A0A009I6I9_ACIB9</name>
<evidence type="ECO:0000313" key="3">
    <source>
        <dbReference type="EMBL" id="EXB06041.1"/>
    </source>
</evidence>
<dbReference type="Gene3D" id="3.40.190.290">
    <property type="match status" value="1"/>
</dbReference>
<comment type="caution">
    <text evidence="3">The sequence shown here is derived from an EMBL/GenBank/DDBJ whole genome shotgun (WGS) entry which is preliminary data.</text>
</comment>
<dbReference type="SUPFAM" id="SSF53850">
    <property type="entry name" value="Periplasmic binding protein-like II"/>
    <property type="match status" value="1"/>
</dbReference>
<accession>A0A009I6I9</accession>
<dbReference type="PATRIC" id="fig|1310613.3.peg.1657"/>
<organism evidence="3 4">
    <name type="scientific">Acinetobacter baumannii (strain 1295743)</name>
    <dbReference type="NCBI Taxonomy" id="1310613"/>
    <lineage>
        <taxon>Bacteria</taxon>
        <taxon>Pseudomonadati</taxon>
        <taxon>Pseudomonadota</taxon>
        <taxon>Gammaproteobacteria</taxon>
        <taxon>Moraxellales</taxon>
        <taxon>Moraxellaceae</taxon>
        <taxon>Acinetobacter</taxon>
        <taxon>Acinetobacter calcoaceticus/baumannii complex</taxon>
    </lineage>
</organism>
<dbReference type="AlphaFoldDB" id="A0A009I6I9"/>
<evidence type="ECO:0000259" key="2">
    <source>
        <dbReference type="Pfam" id="PF03466"/>
    </source>
</evidence>
<dbReference type="Proteomes" id="UP000020595">
    <property type="component" value="Unassembled WGS sequence"/>
</dbReference>
<dbReference type="GO" id="GO:2000142">
    <property type="term" value="P:regulation of DNA-templated transcription initiation"/>
    <property type="evidence" value="ECO:0007669"/>
    <property type="project" value="TreeGrafter"/>
</dbReference>
<protein>
    <submittedName>
        <fullName evidence="3">LysR substrate binding domain protein</fullName>
    </submittedName>
</protein>
<gene>
    <name evidence="3" type="ORF">J512_1730</name>
</gene>
<dbReference type="GO" id="GO:0003700">
    <property type="term" value="F:DNA-binding transcription factor activity"/>
    <property type="evidence" value="ECO:0007669"/>
    <property type="project" value="TreeGrafter"/>
</dbReference>
<evidence type="ECO:0000313" key="4">
    <source>
        <dbReference type="Proteomes" id="UP000020595"/>
    </source>
</evidence>
<dbReference type="PANTHER" id="PTHR30293">
    <property type="entry name" value="TRANSCRIPTIONAL REGULATORY PROTEIN NAC-RELATED"/>
    <property type="match status" value="1"/>
</dbReference>